<evidence type="ECO:0000313" key="2">
    <source>
        <dbReference type="EMBL" id="HIQ60189.1"/>
    </source>
</evidence>
<dbReference type="Gene3D" id="3.90.1720.10">
    <property type="entry name" value="endopeptidase domain like (from Nostoc punctiforme)"/>
    <property type="match status" value="1"/>
</dbReference>
<proteinExistence type="predicted"/>
<keyword evidence="1" id="KW-0472">Membrane</keyword>
<reference evidence="2" key="1">
    <citation type="submission" date="2020-10" db="EMBL/GenBank/DDBJ databases">
        <authorList>
            <person name="Gilroy R."/>
        </authorList>
    </citation>
    <scope>NUCLEOTIDE SEQUENCE</scope>
    <source>
        <strain evidence="2">ChiGjej2B2-12916</strain>
    </source>
</reference>
<evidence type="ECO:0000313" key="3">
    <source>
        <dbReference type="Proteomes" id="UP000886879"/>
    </source>
</evidence>
<dbReference type="Pfam" id="PF06940">
    <property type="entry name" value="DUF1287"/>
    <property type="match status" value="1"/>
</dbReference>
<dbReference type="AlphaFoldDB" id="A0A9D0YR51"/>
<keyword evidence="1" id="KW-0812">Transmembrane</keyword>
<organism evidence="2 3">
    <name type="scientific">Candidatus Enterenecus faecium</name>
    <dbReference type="NCBI Taxonomy" id="2840780"/>
    <lineage>
        <taxon>Bacteria</taxon>
        <taxon>Bacillati</taxon>
        <taxon>Bacillota</taxon>
        <taxon>Clostridia</taxon>
        <taxon>Eubacteriales</taxon>
        <taxon>Candidatus Enterenecus</taxon>
    </lineage>
</organism>
<evidence type="ECO:0000256" key="1">
    <source>
        <dbReference type="SAM" id="Phobius"/>
    </source>
</evidence>
<comment type="caution">
    <text evidence="2">The sequence shown here is derived from an EMBL/GenBank/DDBJ whole genome shotgun (WGS) entry which is preliminary data.</text>
</comment>
<protein>
    <submittedName>
        <fullName evidence="2">DUF1287 domain-containing protein</fullName>
    </submittedName>
</protein>
<accession>A0A9D0YR51</accession>
<dbReference type="EMBL" id="DVFO01000009">
    <property type="protein sequence ID" value="HIQ60189.1"/>
    <property type="molecule type" value="Genomic_DNA"/>
</dbReference>
<feature type="transmembrane region" description="Helical" evidence="1">
    <location>
        <begin position="7"/>
        <end position="29"/>
    </location>
</feature>
<gene>
    <name evidence="2" type="ORF">IAD31_01105</name>
</gene>
<keyword evidence="1" id="KW-1133">Transmembrane helix</keyword>
<sequence>MHKRRTWVMILASVGVLVLIVVWVLQYYGILPKRTYSSQHFGIDVVYSSQDYNHNGVDDYTDFLLGAKQDAENHPTYDGRYYAGGYPPEDIGVCTDMVWRAFRQAGYSLRDMVDQDVRQYPDRYPDIQYQDANIDFRRVKNLWAFFQAYALELTCDITDLDQWQPGDIVIFNEGKHIGVVSDLRNRSGQPYILHNAGQFRREEDYLGRSPVEAHFRFDASCVPQEVLVAWGGV</sequence>
<name>A0A9D0YR51_9FIRM</name>
<dbReference type="Proteomes" id="UP000886879">
    <property type="component" value="Unassembled WGS sequence"/>
</dbReference>
<reference evidence="2" key="2">
    <citation type="journal article" date="2021" name="PeerJ">
        <title>Extensive microbial diversity within the chicken gut microbiome revealed by metagenomics and culture.</title>
        <authorList>
            <person name="Gilroy R."/>
            <person name="Ravi A."/>
            <person name="Getino M."/>
            <person name="Pursley I."/>
            <person name="Horton D.L."/>
            <person name="Alikhan N.F."/>
            <person name="Baker D."/>
            <person name="Gharbi K."/>
            <person name="Hall N."/>
            <person name="Watson M."/>
            <person name="Adriaenssens E.M."/>
            <person name="Foster-Nyarko E."/>
            <person name="Jarju S."/>
            <person name="Secka A."/>
            <person name="Antonio M."/>
            <person name="Oren A."/>
            <person name="Chaudhuri R.R."/>
            <person name="La Ragione R."/>
            <person name="Hildebrand F."/>
            <person name="Pallen M.J."/>
        </authorList>
    </citation>
    <scope>NUCLEOTIDE SEQUENCE</scope>
    <source>
        <strain evidence="2">ChiGjej2B2-12916</strain>
    </source>
</reference>
<dbReference type="InterPro" id="IPR009706">
    <property type="entry name" value="DUF1287"/>
</dbReference>